<comment type="similarity">
    <text evidence="1">Belongs to the SMC family. SbcC subfamily.</text>
</comment>
<reference evidence="6 7" key="1">
    <citation type="submission" date="2019-05" db="EMBL/GenBank/DDBJ databases">
        <title>Draft genome sequence of Nonomuraea zeae DSM 100528.</title>
        <authorList>
            <person name="Saricaoglu S."/>
            <person name="Isik K."/>
        </authorList>
    </citation>
    <scope>NUCLEOTIDE SEQUENCE [LARGE SCALE GENOMIC DNA]</scope>
    <source>
        <strain evidence="6 7">DSM 100528</strain>
    </source>
</reference>
<evidence type="ECO:0000256" key="2">
    <source>
        <dbReference type="ARBA" id="ARBA00011322"/>
    </source>
</evidence>
<dbReference type="PROSITE" id="PS50862">
    <property type="entry name" value="AA_TRNA_LIGASE_II"/>
    <property type="match status" value="1"/>
</dbReference>
<dbReference type="PANTHER" id="PTHR32114">
    <property type="entry name" value="ABC TRANSPORTER ABCH.3"/>
    <property type="match status" value="1"/>
</dbReference>
<dbReference type="Pfam" id="PF13558">
    <property type="entry name" value="SbcC_Walker_B"/>
    <property type="match status" value="1"/>
</dbReference>
<evidence type="ECO:0000313" key="6">
    <source>
        <dbReference type="EMBL" id="TMR25846.1"/>
    </source>
</evidence>
<dbReference type="InterPro" id="IPR027417">
    <property type="entry name" value="P-loop_NTPase"/>
</dbReference>
<dbReference type="AlphaFoldDB" id="A0A5S4FYQ3"/>
<dbReference type="Pfam" id="PF13476">
    <property type="entry name" value="AAA_23"/>
    <property type="match status" value="1"/>
</dbReference>
<dbReference type="GO" id="GO:0006302">
    <property type="term" value="P:double-strand break repair"/>
    <property type="evidence" value="ECO:0007669"/>
    <property type="project" value="InterPro"/>
</dbReference>
<feature type="coiled-coil region" evidence="4">
    <location>
        <begin position="486"/>
        <end position="513"/>
    </location>
</feature>
<accession>A0A5S4FYQ3</accession>
<organism evidence="6 7">
    <name type="scientific">Nonomuraea zeae</name>
    <dbReference type="NCBI Taxonomy" id="1642303"/>
    <lineage>
        <taxon>Bacteria</taxon>
        <taxon>Bacillati</taxon>
        <taxon>Actinomycetota</taxon>
        <taxon>Actinomycetes</taxon>
        <taxon>Streptosporangiales</taxon>
        <taxon>Streptosporangiaceae</taxon>
        <taxon>Nonomuraea</taxon>
    </lineage>
</organism>
<keyword evidence="4" id="KW-0175">Coiled coil</keyword>
<evidence type="ECO:0000313" key="7">
    <source>
        <dbReference type="Proteomes" id="UP000306628"/>
    </source>
</evidence>
<name>A0A5S4FYQ3_9ACTN</name>
<evidence type="ECO:0000256" key="4">
    <source>
        <dbReference type="SAM" id="Coils"/>
    </source>
</evidence>
<evidence type="ECO:0000259" key="5">
    <source>
        <dbReference type="PROSITE" id="PS50862"/>
    </source>
</evidence>
<dbReference type="InterPro" id="IPR006195">
    <property type="entry name" value="aa-tRNA-synth_II"/>
</dbReference>
<dbReference type="OrthoDB" id="9795626at2"/>
<comment type="subunit">
    <text evidence="2">Heterodimer of SbcC and SbcD.</text>
</comment>
<comment type="caution">
    <text evidence="6">The sequence shown here is derived from an EMBL/GenBank/DDBJ whole genome shotgun (WGS) entry which is preliminary data.</text>
</comment>
<evidence type="ECO:0000256" key="3">
    <source>
        <dbReference type="ARBA" id="ARBA00013368"/>
    </source>
</evidence>
<sequence length="811" mass="87027">MRPLLLHLDHFGSFREPVSVDFSDTEYFALVGPTGAGKSTIIDAICFALYGTVPRWGKENVIAHALAPSAGSGKVAMVFESDGRRYGVVRSMVRDAKGAVRTKEARIDELDTSAPLEQAYEAVVKPLAEGENVTPEVQRVTGLEYKFFTQCVVLPQGRFAEFLHAAPRERQDLLVQLLDADVYELIRQQAAREEESAKQAASFARDQLARLSGASEEAERELSERVEALRRLAQSIDTDLDLLRAREGDIRRAEQERAAVAERQSVLSSLRMPAAVPTLASAGRAAAESLDGLSAEVASLEADDHEAYEARAALGDRAEPMAALAALDARERLTGETADARAAAQAEAASLEGIVSRLAAAEEALVAAERERERLRDAHSAADLAQRLAVGEPCPVCLRAVTELPGSADRPAHSLDDLATADRTLTAAREYAARGRSAQAKAETSAAMLAERATRLEAELAALPAPGDRAAIEGRLAAIAKADEVAAQARAAVRAARGRLDQARNDVQQVERQAETAWRTLETTRDRLLVSGAHETPPPPLTREDLHRAWTELLAWRDEAAQAGRAALAAREEELGQATARLADDRRKLGERLAEHGIVPPRGASPDQLGAAVAGTVAKVEGALERVREDRKRAAELASAVTEKEHAAKVAHELALRLRANAFERWLCAEALAVLVAGASETLRELSDGQYELALSDRTGDIEVIDFGEAGMRRSARTLSGGETFQAALALALALSGAVARGLDSIFLDEGFGTLDPATLDTVATTLERLAAGQERMIGVVTHVPALADRVPVRFEVKRDAKGSHVRKVGI</sequence>
<feature type="coiled-coil region" evidence="4">
    <location>
        <begin position="351"/>
        <end position="378"/>
    </location>
</feature>
<dbReference type="GO" id="GO:0016887">
    <property type="term" value="F:ATP hydrolysis activity"/>
    <property type="evidence" value="ECO:0007669"/>
    <property type="project" value="InterPro"/>
</dbReference>
<dbReference type="InterPro" id="IPR038729">
    <property type="entry name" value="Rad50/SbcC_AAA"/>
</dbReference>
<proteinExistence type="inferred from homology"/>
<feature type="coiled-coil region" evidence="4">
    <location>
        <begin position="617"/>
        <end position="644"/>
    </location>
</feature>
<keyword evidence="7" id="KW-1185">Reference proteome</keyword>
<dbReference type="Gene3D" id="3.40.50.300">
    <property type="entry name" value="P-loop containing nucleotide triphosphate hydrolases"/>
    <property type="match status" value="2"/>
</dbReference>
<gene>
    <name evidence="6" type="ORF">ETD85_44495</name>
</gene>
<feature type="domain" description="Aminoacyl-transfer RNA synthetases class-II family profile" evidence="5">
    <location>
        <begin position="192"/>
        <end position="792"/>
    </location>
</feature>
<dbReference type="Proteomes" id="UP000306628">
    <property type="component" value="Unassembled WGS sequence"/>
</dbReference>
<protein>
    <recommendedName>
        <fullName evidence="3">Nuclease SbcCD subunit C</fullName>
    </recommendedName>
</protein>
<dbReference type="RefSeq" id="WP_138695883.1">
    <property type="nucleotide sequence ID" value="NZ_JBHSAZ010000114.1"/>
</dbReference>
<dbReference type="PANTHER" id="PTHR32114:SF2">
    <property type="entry name" value="ABC TRANSPORTER ABCH.3"/>
    <property type="match status" value="1"/>
</dbReference>
<dbReference type="EMBL" id="VCKX01000219">
    <property type="protein sequence ID" value="TMR25846.1"/>
    <property type="molecule type" value="Genomic_DNA"/>
</dbReference>
<evidence type="ECO:0000256" key="1">
    <source>
        <dbReference type="ARBA" id="ARBA00006930"/>
    </source>
</evidence>
<dbReference type="SUPFAM" id="SSF52540">
    <property type="entry name" value="P-loop containing nucleoside triphosphate hydrolases"/>
    <property type="match status" value="1"/>
</dbReference>